<dbReference type="InterPro" id="IPR008271">
    <property type="entry name" value="Ser/Thr_kinase_AS"/>
</dbReference>
<feature type="binding site" evidence="5">
    <location>
        <position position="217"/>
    </location>
    <ligand>
        <name>ATP</name>
        <dbReference type="ChEBI" id="CHEBI:30616"/>
    </ligand>
</feature>
<feature type="transmembrane region" description="Helical" evidence="7">
    <location>
        <begin position="704"/>
        <end position="722"/>
    </location>
</feature>
<proteinExistence type="predicted"/>
<dbReference type="SUPFAM" id="SSF56112">
    <property type="entry name" value="Protein kinase-like (PK-like)"/>
    <property type="match status" value="1"/>
</dbReference>
<feature type="transmembrane region" description="Helical" evidence="7">
    <location>
        <begin position="615"/>
        <end position="637"/>
    </location>
</feature>
<reference evidence="10" key="1">
    <citation type="journal article" date="2019" name="Int. J. Syst. Evol. Microbiol.">
        <title>The Global Catalogue of Microorganisms (GCM) 10K type strain sequencing project: providing services to taxonomists for standard genome sequencing and annotation.</title>
        <authorList>
            <consortium name="The Broad Institute Genomics Platform"/>
            <consortium name="The Broad Institute Genome Sequencing Center for Infectious Disease"/>
            <person name="Wu L."/>
            <person name="Ma J."/>
        </authorList>
    </citation>
    <scope>NUCLEOTIDE SEQUENCE [LARGE SCALE GENOMIC DNA]</scope>
    <source>
        <strain evidence="10">ICMP 19430</strain>
    </source>
</reference>
<dbReference type="PROSITE" id="PS50011">
    <property type="entry name" value="PROTEIN_KINASE_DOM"/>
    <property type="match status" value="1"/>
</dbReference>
<feature type="region of interest" description="Disordered" evidence="6">
    <location>
        <begin position="779"/>
        <end position="802"/>
    </location>
</feature>
<protein>
    <submittedName>
        <fullName evidence="9">Protein kinase</fullName>
    </submittedName>
</protein>
<dbReference type="Pfam" id="PF00069">
    <property type="entry name" value="Pkinase"/>
    <property type="match status" value="1"/>
</dbReference>
<organism evidence="9 10">
    <name type="scientific">Rhodococcus daqingensis</name>
    <dbReference type="NCBI Taxonomy" id="2479363"/>
    <lineage>
        <taxon>Bacteria</taxon>
        <taxon>Bacillati</taxon>
        <taxon>Actinomycetota</taxon>
        <taxon>Actinomycetes</taxon>
        <taxon>Mycobacteriales</taxon>
        <taxon>Nocardiaceae</taxon>
        <taxon>Rhodococcus</taxon>
    </lineage>
</organism>
<dbReference type="Gene3D" id="1.10.510.10">
    <property type="entry name" value="Transferase(Phosphotransferase) domain 1"/>
    <property type="match status" value="2"/>
</dbReference>
<dbReference type="SMART" id="SM00220">
    <property type="entry name" value="S_TKc"/>
    <property type="match status" value="1"/>
</dbReference>
<dbReference type="CDD" id="cd14014">
    <property type="entry name" value="STKc_PknB_like"/>
    <property type="match status" value="1"/>
</dbReference>
<dbReference type="GO" id="GO:0016301">
    <property type="term" value="F:kinase activity"/>
    <property type="evidence" value="ECO:0007669"/>
    <property type="project" value="UniProtKB-KW"/>
</dbReference>
<evidence type="ECO:0000313" key="10">
    <source>
        <dbReference type="Proteomes" id="UP001596484"/>
    </source>
</evidence>
<evidence type="ECO:0000256" key="5">
    <source>
        <dbReference type="PROSITE-ProRule" id="PRU10141"/>
    </source>
</evidence>
<dbReference type="PANTHER" id="PTHR43289:SF34">
    <property type="entry name" value="SERINE_THREONINE-PROTEIN KINASE YBDM-RELATED"/>
    <property type="match status" value="1"/>
</dbReference>
<dbReference type="InterPro" id="IPR011009">
    <property type="entry name" value="Kinase-like_dom_sf"/>
</dbReference>
<evidence type="ECO:0000256" key="6">
    <source>
        <dbReference type="SAM" id="MobiDB-lite"/>
    </source>
</evidence>
<keyword evidence="1" id="KW-0808">Transferase</keyword>
<feature type="compositionally biased region" description="Pro residues" evidence="6">
    <location>
        <begin position="793"/>
        <end position="802"/>
    </location>
</feature>
<feature type="compositionally biased region" description="Polar residues" evidence="6">
    <location>
        <begin position="31"/>
        <end position="40"/>
    </location>
</feature>
<evidence type="ECO:0000256" key="1">
    <source>
        <dbReference type="ARBA" id="ARBA00022679"/>
    </source>
</evidence>
<sequence length="802" mass="86844">MDEPVRPTSDETIASGPLTQVAPDTALHGSSIGSDTTGTHPESGLVVDTGVRRLVADWETTRSPSDLTDYLPDAAAIRRAALIDLIMVDLEYRWLRGGQPKRIADYCREFPELLAEPLPPELVYEEFRVRRASGAGVEPSEYLIGFPLQADRFEWLLEHDLPGHRGAPVPIELPENTEFAAGQQLDDFELVAELGHGAFARVFLARQLSMQRPVALKISRNVGTEPQTLAQLDHPYIVRVFDQRLFEDRQVRVLVMEYVPGGTLLDVVKLVRATPPELRSGQLLIESIDKVLARKGEVRPSESSVRAEIAALSWPETVAWIGMRLADALEYACAHGVLHRDIKPANVLLSVEGVPKLADFNVSSSDSVDPAGRSGFVGGSVAYMAPEQLAAVSPEWAAGAAPVDTRSDIYALGVMLWELLTGVRPFEDAPAGGPQASPGDVLAIRRRGVDPAARTRLPADCPAALRRVLMTSLAFEPADRWSSGRKLARQFALCLDPHARDLVDPRPGSWRSTLSRWSLPILLAAIGIPNLLAAGYNYYYNRVLIISDLSPEAQDHLEQVHLLVGGLAFPLGAFLILYWCRLALSVPRGLRRGRRYEPETLARARTATLNLGHRAVVVAFVLWVVAGVAYPIALQAAAGGIPSHAYSHLIASLAVCGAVAVAYPFFILTFYAVRCVYPILLSHGEIGSADGRDLRSLGRSITRYLAVAASVPLVGVAGLSFVGAEPGNAVNATVRALCIGGILAFIGVYQLFRWVEGDLRALTRVVSLGGSRGYAADIDAPESVQTPRREPQVSPPAVPTGR</sequence>
<evidence type="ECO:0000259" key="8">
    <source>
        <dbReference type="PROSITE" id="PS50011"/>
    </source>
</evidence>
<comment type="caution">
    <text evidence="9">The sequence shown here is derived from an EMBL/GenBank/DDBJ whole genome shotgun (WGS) entry which is preliminary data.</text>
</comment>
<accession>A0ABW2S005</accession>
<keyword evidence="7" id="KW-1133">Transmembrane helix</keyword>
<evidence type="ECO:0000256" key="3">
    <source>
        <dbReference type="ARBA" id="ARBA00022777"/>
    </source>
</evidence>
<feature type="domain" description="Protein kinase" evidence="8">
    <location>
        <begin position="188"/>
        <end position="492"/>
    </location>
</feature>
<keyword evidence="7" id="KW-0812">Transmembrane</keyword>
<feature type="transmembrane region" description="Helical" evidence="7">
    <location>
        <begin position="560"/>
        <end position="584"/>
    </location>
</feature>
<dbReference type="PANTHER" id="PTHR43289">
    <property type="entry name" value="MITOGEN-ACTIVATED PROTEIN KINASE KINASE KINASE 20-RELATED"/>
    <property type="match status" value="1"/>
</dbReference>
<keyword evidence="10" id="KW-1185">Reference proteome</keyword>
<dbReference type="InterPro" id="IPR017441">
    <property type="entry name" value="Protein_kinase_ATP_BS"/>
</dbReference>
<keyword evidence="2 5" id="KW-0547">Nucleotide-binding</keyword>
<gene>
    <name evidence="9" type="ORF">ACFQS9_16215</name>
</gene>
<dbReference type="PROSITE" id="PS00108">
    <property type="entry name" value="PROTEIN_KINASE_ST"/>
    <property type="match status" value="1"/>
</dbReference>
<evidence type="ECO:0000313" key="9">
    <source>
        <dbReference type="EMBL" id="MFC7449442.1"/>
    </source>
</evidence>
<feature type="transmembrane region" description="Helical" evidence="7">
    <location>
        <begin position="649"/>
        <end position="673"/>
    </location>
</feature>
<keyword evidence="4 5" id="KW-0067">ATP-binding</keyword>
<keyword evidence="3 9" id="KW-0418">Kinase</keyword>
<evidence type="ECO:0000256" key="7">
    <source>
        <dbReference type="SAM" id="Phobius"/>
    </source>
</evidence>
<feature type="region of interest" description="Disordered" evidence="6">
    <location>
        <begin position="1"/>
        <end position="44"/>
    </location>
</feature>
<name>A0ABW2S005_9NOCA</name>
<dbReference type="EMBL" id="JBHTCS010000017">
    <property type="protein sequence ID" value="MFC7449442.1"/>
    <property type="molecule type" value="Genomic_DNA"/>
</dbReference>
<dbReference type="InterPro" id="IPR000719">
    <property type="entry name" value="Prot_kinase_dom"/>
</dbReference>
<keyword evidence="7" id="KW-0472">Membrane</keyword>
<dbReference type="PROSITE" id="PS00107">
    <property type="entry name" value="PROTEIN_KINASE_ATP"/>
    <property type="match status" value="1"/>
</dbReference>
<dbReference type="RefSeq" id="WP_378406399.1">
    <property type="nucleotide sequence ID" value="NZ_JBHTCS010000017.1"/>
</dbReference>
<feature type="transmembrane region" description="Helical" evidence="7">
    <location>
        <begin position="734"/>
        <end position="752"/>
    </location>
</feature>
<dbReference type="Proteomes" id="UP001596484">
    <property type="component" value="Unassembled WGS sequence"/>
</dbReference>
<evidence type="ECO:0000256" key="2">
    <source>
        <dbReference type="ARBA" id="ARBA00022741"/>
    </source>
</evidence>
<evidence type="ECO:0000256" key="4">
    <source>
        <dbReference type="ARBA" id="ARBA00022840"/>
    </source>
</evidence>